<dbReference type="RefSeq" id="YP_009506196.1">
    <property type="nucleotide sequence ID" value="NC_038375.1"/>
</dbReference>
<evidence type="ECO:0000313" key="1">
    <source>
        <dbReference type="EMBL" id="AOW41464.1"/>
    </source>
</evidence>
<accession>A0A1D8QLE3</accession>
<keyword evidence="2" id="KW-1185">Reference proteome</keyword>
<name>A0A1D8QLE3_GVTN</name>
<dbReference type="Proteomes" id="UP000232707">
    <property type="component" value="Segment"/>
</dbReference>
<dbReference type="KEGG" id="vg:37617001"/>
<organism evidence="1 2">
    <name type="scientific">Trichoplusia ni granulovirus LBIV-12</name>
    <dbReference type="NCBI Taxonomy" id="1916701"/>
    <lineage>
        <taxon>Viruses</taxon>
        <taxon>Viruses incertae sedis</taxon>
        <taxon>Naldaviricetes</taxon>
        <taxon>Lefavirales</taxon>
        <taxon>Baculoviridae</taxon>
        <taxon>Betabaculovirus</taxon>
        <taxon>Betabaculovirus trini</taxon>
    </lineage>
</organism>
<proteinExistence type="predicted"/>
<protein>
    <submittedName>
        <fullName evidence="1">Bro</fullName>
    </submittedName>
</protein>
<dbReference type="EMBL" id="KU752557">
    <property type="protein sequence ID" value="AOW41464.1"/>
    <property type="molecule type" value="Genomic_DNA"/>
</dbReference>
<sequence>MISYCFSWISVAQKLRYTMSSVQKFVLFHFHNPNFCGNSSMLQDFFTRDILQRLGACVIK</sequence>
<dbReference type="GeneID" id="37617001"/>
<evidence type="ECO:0000313" key="2">
    <source>
        <dbReference type="Proteomes" id="UP000232707"/>
    </source>
</evidence>
<reference evidence="1 2" key="1">
    <citation type="submission" date="2016-02" db="EMBL/GenBank/DDBJ databases">
        <title>Genome sequence of a new Betabaculovirus TnGV isolated from the cabagge looper Trichoplusia ni (Lepidoptera: Noctuidae).</title>
        <authorList>
            <person name="Del Rincon-Castro M.C."/>
            <person name="Bivian-Hernandez Mdl.A."/>
            <person name="Lopez-Tlacomulco J.J."/>
            <person name="Ibarra J.E."/>
        </authorList>
    </citation>
    <scope>NUCLEOTIDE SEQUENCE [LARGE SCALE GENOMIC DNA]</scope>
    <source>
        <strain evidence="1">LBIV-12</strain>
    </source>
</reference>